<dbReference type="InterPro" id="IPR051628">
    <property type="entry name" value="LUBAC_E3_Ligases"/>
</dbReference>
<keyword evidence="6" id="KW-0833">Ubl conjugation pathway</keyword>
<dbReference type="PANTHER" id="PTHR22770:SF47">
    <property type="entry name" value="E3 UBIQUITIN-PROTEIN LIGASE RNF216"/>
    <property type="match status" value="1"/>
</dbReference>
<gene>
    <name evidence="9" type="ORF">KI387_006262</name>
</gene>
<sequence length="93" mass="10554">ISCVKCKEPSHIPFRCEEVEKGFGIMHVMQKSETTLRRIIEEVMAKAVIRVCNSCKAELVKVDGCNKVTCKCGITMCYACRKTISKNYSHFCE</sequence>
<dbReference type="SUPFAM" id="SSF57850">
    <property type="entry name" value="RING/U-box"/>
    <property type="match status" value="1"/>
</dbReference>
<evidence type="ECO:0000259" key="8">
    <source>
        <dbReference type="PROSITE" id="PS51873"/>
    </source>
</evidence>
<evidence type="ECO:0000256" key="1">
    <source>
        <dbReference type="ARBA" id="ARBA00004906"/>
    </source>
</evidence>
<dbReference type="GO" id="GO:0016740">
    <property type="term" value="F:transferase activity"/>
    <property type="evidence" value="ECO:0007669"/>
    <property type="project" value="UniProtKB-KW"/>
</dbReference>
<accession>A0AA38GPH0</accession>
<proteinExistence type="predicted"/>
<evidence type="ECO:0000256" key="2">
    <source>
        <dbReference type="ARBA" id="ARBA00022679"/>
    </source>
</evidence>
<evidence type="ECO:0000256" key="5">
    <source>
        <dbReference type="ARBA" id="ARBA00022771"/>
    </source>
</evidence>
<keyword evidence="2" id="KW-0808">Transferase</keyword>
<evidence type="ECO:0000313" key="10">
    <source>
        <dbReference type="Proteomes" id="UP000824469"/>
    </source>
</evidence>
<evidence type="ECO:0000256" key="7">
    <source>
        <dbReference type="ARBA" id="ARBA00022833"/>
    </source>
</evidence>
<feature type="non-terminal residue" evidence="9">
    <location>
        <position position="1"/>
    </location>
</feature>
<keyword evidence="10" id="KW-1185">Reference proteome</keyword>
<comment type="pathway">
    <text evidence="1">Protein modification; protein ubiquitination.</text>
</comment>
<dbReference type="GO" id="GO:0008270">
    <property type="term" value="F:zinc ion binding"/>
    <property type="evidence" value="ECO:0007669"/>
    <property type="project" value="UniProtKB-KW"/>
</dbReference>
<evidence type="ECO:0000256" key="4">
    <source>
        <dbReference type="ARBA" id="ARBA00022737"/>
    </source>
</evidence>
<evidence type="ECO:0000256" key="3">
    <source>
        <dbReference type="ARBA" id="ARBA00022723"/>
    </source>
</evidence>
<dbReference type="InterPro" id="IPR044066">
    <property type="entry name" value="TRIAD_supradom"/>
</dbReference>
<keyword evidence="5" id="KW-0863">Zinc-finger</keyword>
<protein>
    <recommendedName>
        <fullName evidence="8">RING-type domain-containing protein</fullName>
    </recommendedName>
</protein>
<dbReference type="PROSITE" id="PS51873">
    <property type="entry name" value="TRIAD"/>
    <property type="match status" value="1"/>
</dbReference>
<keyword evidence="3" id="KW-0479">Metal-binding</keyword>
<dbReference type="Proteomes" id="UP000824469">
    <property type="component" value="Unassembled WGS sequence"/>
</dbReference>
<feature type="domain" description="RING-type" evidence="8">
    <location>
        <begin position="1"/>
        <end position="93"/>
    </location>
</feature>
<feature type="non-terminal residue" evidence="9">
    <location>
        <position position="93"/>
    </location>
</feature>
<dbReference type="EMBL" id="JAHRHJ020000002">
    <property type="protein sequence ID" value="KAH9326084.1"/>
    <property type="molecule type" value="Genomic_DNA"/>
</dbReference>
<comment type="caution">
    <text evidence="9">The sequence shown here is derived from an EMBL/GenBank/DDBJ whole genome shotgun (WGS) entry which is preliminary data.</text>
</comment>
<keyword evidence="4" id="KW-0677">Repeat</keyword>
<reference evidence="9 10" key="1">
    <citation type="journal article" date="2021" name="Nat. Plants">
        <title>The Taxus genome provides insights into paclitaxel biosynthesis.</title>
        <authorList>
            <person name="Xiong X."/>
            <person name="Gou J."/>
            <person name="Liao Q."/>
            <person name="Li Y."/>
            <person name="Zhou Q."/>
            <person name="Bi G."/>
            <person name="Li C."/>
            <person name="Du R."/>
            <person name="Wang X."/>
            <person name="Sun T."/>
            <person name="Guo L."/>
            <person name="Liang H."/>
            <person name="Lu P."/>
            <person name="Wu Y."/>
            <person name="Zhang Z."/>
            <person name="Ro D.K."/>
            <person name="Shang Y."/>
            <person name="Huang S."/>
            <person name="Yan J."/>
        </authorList>
    </citation>
    <scope>NUCLEOTIDE SEQUENCE [LARGE SCALE GENOMIC DNA]</scope>
    <source>
        <strain evidence="9">Ta-2019</strain>
    </source>
</reference>
<dbReference type="Pfam" id="PF26200">
    <property type="entry name" value="Rcat_RNF216"/>
    <property type="match status" value="1"/>
</dbReference>
<evidence type="ECO:0000313" key="9">
    <source>
        <dbReference type="EMBL" id="KAH9326084.1"/>
    </source>
</evidence>
<name>A0AA38GPH0_TAXCH</name>
<dbReference type="Gene3D" id="1.20.120.1750">
    <property type="match status" value="1"/>
</dbReference>
<dbReference type="PANTHER" id="PTHR22770">
    <property type="entry name" value="UBIQUITIN CONJUGATING ENZYME 7 INTERACTING PROTEIN-RELATED"/>
    <property type="match status" value="1"/>
</dbReference>
<organism evidence="9 10">
    <name type="scientific">Taxus chinensis</name>
    <name type="common">Chinese yew</name>
    <name type="synonym">Taxus wallichiana var. chinensis</name>
    <dbReference type="NCBI Taxonomy" id="29808"/>
    <lineage>
        <taxon>Eukaryota</taxon>
        <taxon>Viridiplantae</taxon>
        <taxon>Streptophyta</taxon>
        <taxon>Embryophyta</taxon>
        <taxon>Tracheophyta</taxon>
        <taxon>Spermatophyta</taxon>
        <taxon>Pinopsida</taxon>
        <taxon>Pinidae</taxon>
        <taxon>Conifers II</taxon>
        <taxon>Cupressales</taxon>
        <taxon>Taxaceae</taxon>
        <taxon>Taxus</taxon>
    </lineage>
</organism>
<evidence type="ECO:0000256" key="6">
    <source>
        <dbReference type="ARBA" id="ARBA00022786"/>
    </source>
</evidence>
<dbReference type="AlphaFoldDB" id="A0AA38GPH0"/>
<keyword evidence="7" id="KW-0862">Zinc</keyword>